<reference evidence="8 9" key="1">
    <citation type="journal article" date="2021" name="Sci. Rep.">
        <title>Chromosome anchoring in Senegalese sole (Solea senegalensis) reveals sex-associated markers and genome rearrangements in flatfish.</title>
        <authorList>
            <person name="Guerrero-Cozar I."/>
            <person name="Gomez-Garrido J."/>
            <person name="Berbel C."/>
            <person name="Martinez-Blanch J.F."/>
            <person name="Alioto T."/>
            <person name="Claros M.G."/>
            <person name="Gagnaire P.A."/>
            <person name="Manchado M."/>
        </authorList>
    </citation>
    <scope>NUCLEOTIDE SEQUENCE [LARGE SCALE GENOMIC DNA]</scope>
    <source>
        <strain evidence="8">Sse05_10M</strain>
    </source>
</reference>
<dbReference type="EMBL" id="JAGKHQ010000007">
    <property type="protein sequence ID" value="KAG7511722.1"/>
    <property type="molecule type" value="Genomic_DNA"/>
</dbReference>
<dbReference type="AlphaFoldDB" id="A0AAV6S511"/>
<evidence type="ECO:0000313" key="9">
    <source>
        <dbReference type="Proteomes" id="UP000693946"/>
    </source>
</evidence>
<dbReference type="PANTHER" id="PTHR46531">
    <property type="entry name" value="ZINC TRANSPORTER 6"/>
    <property type="match status" value="1"/>
</dbReference>
<name>A0AAV6S511_SOLSE</name>
<proteinExistence type="inferred from homology"/>
<evidence type="ECO:0000313" key="8">
    <source>
        <dbReference type="EMBL" id="KAG7511722.1"/>
    </source>
</evidence>
<comment type="similarity">
    <text evidence="2">Belongs to the cation diffusion facilitator (CDF) transporter (TC 2.A.4) family. SLC30A subfamily.</text>
</comment>
<evidence type="ECO:0000256" key="5">
    <source>
        <dbReference type="ARBA" id="ARBA00022906"/>
    </source>
</evidence>
<protein>
    <submittedName>
        <fullName evidence="8">Uncharacterized protein</fullName>
    </submittedName>
</protein>
<accession>A0AAV6S511</accession>
<evidence type="ECO:0000256" key="1">
    <source>
        <dbReference type="ARBA" id="ARBA00004127"/>
    </source>
</evidence>
<organism evidence="8 9">
    <name type="scientific">Solea senegalensis</name>
    <name type="common">Senegalese sole</name>
    <dbReference type="NCBI Taxonomy" id="28829"/>
    <lineage>
        <taxon>Eukaryota</taxon>
        <taxon>Metazoa</taxon>
        <taxon>Chordata</taxon>
        <taxon>Craniata</taxon>
        <taxon>Vertebrata</taxon>
        <taxon>Euteleostomi</taxon>
        <taxon>Actinopterygii</taxon>
        <taxon>Neopterygii</taxon>
        <taxon>Teleostei</taxon>
        <taxon>Neoteleostei</taxon>
        <taxon>Acanthomorphata</taxon>
        <taxon>Carangaria</taxon>
        <taxon>Pleuronectiformes</taxon>
        <taxon>Pleuronectoidei</taxon>
        <taxon>Soleidae</taxon>
        <taxon>Solea</taxon>
    </lineage>
</organism>
<keyword evidence="7" id="KW-0812">Transmembrane</keyword>
<sequence>MGRSMNSDNELMCKPCEPGVLSYRSALAHAPCSSLVGAVKMAAEGGMYTSAALSYHSTGDFYPRKFGPKPDVVPCGPTEKKKGPLDQPDMVSVDVININDTDVPLHRKKHECDTYVLGTIHPFRKTHRSVFGKLLQEFRLVSSDRRSWRILLFGSLNLLCTGCLLMWCSSTNSMGEHTHTQTHT</sequence>
<evidence type="ECO:0000256" key="2">
    <source>
        <dbReference type="ARBA" id="ARBA00008873"/>
    </source>
</evidence>
<keyword evidence="7" id="KW-1133">Transmembrane helix</keyword>
<keyword evidence="7" id="KW-0472">Membrane</keyword>
<keyword evidence="4" id="KW-0862">Zinc</keyword>
<keyword evidence="9" id="KW-1185">Reference proteome</keyword>
<comment type="caution">
    <text evidence="8">The sequence shown here is derived from an EMBL/GenBank/DDBJ whole genome shotgun (WGS) entry which is preliminary data.</text>
</comment>
<dbReference type="GO" id="GO:0006829">
    <property type="term" value="P:zinc ion transport"/>
    <property type="evidence" value="ECO:0007669"/>
    <property type="project" value="UniProtKB-KW"/>
</dbReference>
<dbReference type="Proteomes" id="UP000693946">
    <property type="component" value="Linkage Group LG15"/>
</dbReference>
<gene>
    <name evidence="8" type="ORF">JOB18_007967</name>
</gene>
<comment type="subcellular location">
    <subcellularLocation>
        <location evidence="1">Endomembrane system</location>
        <topology evidence="1">Multi-pass membrane protein</topology>
    </subcellularLocation>
</comment>
<keyword evidence="3" id="KW-0813">Transport</keyword>
<evidence type="ECO:0000256" key="3">
    <source>
        <dbReference type="ARBA" id="ARBA00022448"/>
    </source>
</evidence>
<dbReference type="PANTHER" id="PTHR46531:SF1">
    <property type="entry name" value="ZINC TRANSPORTER 6"/>
    <property type="match status" value="1"/>
</dbReference>
<evidence type="ECO:0000256" key="7">
    <source>
        <dbReference type="SAM" id="Phobius"/>
    </source>
</evidence>
<feature type="transmembrane region" description="Helical" evidence="7">
    <location>
        <begin position="148"/>
        <end position="167"/>
    </location>
</feature>
<dbReference type="InterPro" id="IPR052005">
    <property type="entry name" value="CDF_SLC30A"/>
</dbReference>
<evidence type="ECO:0000256" key="4">
    <source>
        <dbReference type="ARBA" id="ARBA00022833"/>
    </source>
</evidence>
<evidence type="ECO:0000256" key="6">
    <source>
        <dbReference type="ARBA" id="ARBA00023065"/>
    </source>
</evidence>
<dbReference type="GO" id="GO:0005794">
    <property type="term" value="C:Golgi apparatus"/>
    <property type="evidence" value="ECO:0007669"/>
    <property type="project" value="TreeGrafter"/>
</dbReference>
<keyword evidence="5" id="KW-0864">Zinc transport</keyword>
<keyword evidence="6" id="KW-0406">Ion transport</keyword>